<evidence type="ECO:0000313" key="4">
    <source>
        <dbReference type="Proteomes" id="UP000198901"/>
    </source>
</evidence>
<feature type="compositionally biased region" description="Acidic residues" evidence="2">
    <location>
        <begin position="60"/>
        <end position="71"/>
    </location>
</feature>
<feature type="region of interest" description="Disordered" evidence="2">
    <location>
        <begin position="1"/>
        <end position="123"/>
    </location>
</feature>
<evidence type="ECO:0000256" key="1">
    <source>
        <dbReference type="SAM" id="Coils"/>
    </source>
</evidence>
<dbReference type="AlphaFoldDB" id="A0A1G9RL66"/>
<reference evidence="3 4" key="1">
    <citation type="submission" date="2016-10" db="EMBL/GenBank/DDBJ databases">
        <authorList>
            <person name="de Groot N.N."/>
        </authorList>
    </citation>
    <scope>NUCLEOTIDE SEQUENCE [LARGE SCALE GENOMIC DNA]</scope>
    <source>
        <strain evidence="3 4">DSM 21668</strain>
    </source>
</reference>
<feature type="coiled-coil region" evidence="1">
    <location>
        <begin position="636"/>
        <end position="704"/>
    </location>
</feature>
<dbReference type="Pfam" id="PF03993">
    <property type="entry name" value="DUF349"/>
    <property type="match status" value="5"/>
</dbReference>
<keyword evidence="4" id="KW-1185">Reference proteome</keyword>
<keyword evidence="1" id="KW-0175">Coiled coil</keyword>
<gene>
    <name evidence="3" type="ORF">SAMN04488090_2943</name>
</gene>
<accession>A0A1G9RL66</accession>
<protein>
    <recommendedName>
        <fullName evidence="5">DUF349 domain-containing protein</fullName>
    </recommendedName>
</protein>
<proteinExistence type="predicted"/>
<name>A0A1G9RL66_9BACT</name>
<dbReference type="STRING" id="563176.SAMN04488090_2943"/>
<evidence type="ECO:0008006" key="5">
    <source>
        <dbReference type="Google" id="ProtNLM"/>
    </source>
</evidence>
<dbReference type="SUPFAM" id="SSF161270">
    <property type="entry name" value="PspA lactotransferrin-binding region"/>
    <property type="match status" value="1"/>
</dbReference>
<sequence length="708" mass="80490">MGNAFKMIDENQLTPGQTPEEKPADDAASAKAAEGQPEQEATESTGSQEVAAEGEVPEVVAEEAPAEETPAEEPVVAEQAAAPAEAAPEEAPAAAPVETEAPAVSEQAEQAEEELSEHPDYSSLSKAELTSLLENTLQSVRDGAPDLKSVDVLLREVKPVVDHLKVAERQEALQKFIAEGGDEDGFSFKGDTLTQKLDQLFGQIRSERNKQFQQAEKAREDNFARKTELLNKLRELVENEEKSGAGEKSWDTFKQIQSDWKAAGNIPSAHNNTLWQTYHALVDRYFNNRNIYFELKELDRKRNMQQKIEMIERVEKTVATVTGGEAVSGKMLDEANELFEEFKHIGPAPREVNEELWRRFKTALDVLYGKKREQNETQRGQAEEIFKLKQEIAALAETFTTFHSSSINEWNDKTKALLAVQDQWNAVKGPLPREKGREISQKFWGDIKTFFRNKGEFFRQLEAKREENLKQKTALCEQAEALLESGDDSAEATNTVIELQRRWKSIGHVPEKMRDKIFDRFKTACDAFFDRKRNKNAGVEREYEENLAKKKALCDEIENEAKSGEPDLEKLNAFKARWSEIGFVPRKEMQNIQQRYIKAVNTFVSAMGKLSAHEKEQIVLESEVEMVKSEKGRGGNVDLRGRENDIRRKIRTLEDEIAQLENNLAFFARSKNADKIKGDFEKRIEKSKKELEQLQHQLRVVREAEDQE</sequence>
<evidence type="ECO:0000313" key="3">
    <source>
        <dbReference type="EMBL" id="SDM23996.1"/>
    </source>
</evidence>
<dbReference type="InterPro" id="IPR007139">
    <property type="entry name" value="DUF349"/>
</dbReference>
<organism evidence="3 4">
    <name type="scientific">Siphonobacter aquaeclarae</name>
    <dbReference type="NCBI Taxonomy" id="563176"/>
    <lineage>
        <taxon>Bacteria</taxon>
        <taxon>Pseudomonadati</taxon>
        <taxon>Bacteroidota</taxon>
        <taxon>Cytophagia</taxon>
        <taxon>Cytophagales</taxon>
        <taxon>Cytophagaceae</taxon>
        <taxon>Siphonobacter</taxon>
    </lineage>
</organism>
<feature type="compositionally biased region" description="Low complexity" evidence="2">
    <location>
        <begin position="49"/>
        <end position="59"/>
    </location>
</feature>
<feature type="compositionally biased region" description="Low complexity" evidence="2">
    <location>
        <begin position="72"/>
        <end position="108"/>
    </location>
</feature>
<dbReference type="Proteomes" id="UP000198901">
    <property type="component" value="Unassembled WGS sequence"/>
</dbReference>
<dbReference type="EMBL" id="FNGS01000005">
    <property type="protein sequence ID" value="SDM23996.1"/>
    <property type="molecule type" value="Genomic_DNA"/>
</dbReference>
<evidence type="ECO:0000256" key="2">
    <source>
        <dbReference type="SAM" id="MobiDB-lite"/>
    </source>
</evidence>